<comment type="cofactor">
    <cofactor evidence="1">
        <name>Mg(2+)</name>
        <dbReference type="ChEBI" id="CHEBI:18420"/>
    </cofactor>
</comment>
<protein>
    <recommendedName>
        <fullName evidence="10">Selenoprotein O</fullName>
    </recommendedName>
</protein>
<keyword evidence="6" id="KW-0547">Nucleotide-binding</keyword>
<sequence length="462" mass="52362">MKNSLKFAELGKEYYSKVKPEKLNNSHLVHINEELKNKLKLDLTKKELLSVCAGEESLGGAEPVSSIYAGHQFGHFVPQLGDGRSCLIGESNGYELSLKGAGTTPYSRGADGRAVLRSTIREYLCSVAMEGLGIPSTQALAIVGSETDVFREHVESGAILTRVAKSHIRFGHFELFASRGQAAEVKKLADFTIEKYFPELKGKNPYTEFFKEVVRLTAVMIARWQAQGFAHGVMNSDNMSILGLTIDYGPFGFMETYDPAFVCNHSDYQGRYSFENQPAVALWNLERLAGSLRNLIDESTLKESLEQYQVFLIKEYSVLMRRKFGLNEIIDKDNELVSDYLGLLHLHKKDYPNSMRMLSDPENHGMGDAFNSWFESYDKRLSQEETKLNKRRILMDSVNPKYVLRNYLAEVAIRKAEDLREYDEIGILFDLLRNPFGEHKGFESYTNEAPEWAKNLEVSCSS</sequence>
<comment type="similarity">
    <text evidence="2">Belongs to the SELO family.</text>
</comment>
<keyword evidence="8" id="KW-0460">Magnesium</keyword>
<evidence type="ECO:0000256" key="1">
    <source>
        <dbReference type="ARBA" id="ARBA00001946"/>
    </source>
</evidence>
<gene>
    <name evidence="9" type="ORF">METZ01_LOCUS209554</name>
</gene>
<keyword evidence="4" id="KW-0548">Nucleotidyltransferase</keyword>
<dbReference type="AlphaFoldDB" id="A0A382F156"/>
<reference evidence="9" key="1">
    <citation type="submission" date="2018-05" db="EMBL/GenBank/DDBJ databases">
        <authorList>
            <person name="Lanie J.A."/>
            <person name="Ng W.-L."/>
            <person name="Kazmierczak K.M."/>
            <person name="Andrzejewski T.M."/>
            <person name="Davidsen T.M."/>
            <person name="Wayne K.J."/>
            <person name="Tettelin H."/>
            <person name="Glass J.I."/>
            <person name="Rusch D."/>
            <person name="Podicherti R."/>
            <person name="Tsui H.-C.T."/>
            <person name="Winkler M.E."/>
        </authorList>
    </citation>
    <scope>NUCLEOTIDE SEQUENCE</scope>
</reference>
<evidence type="ECO:0008006" key="10">
    <source>
        <dbReference type="Google" id="ProtNLM"/>
    </source>
</evidence>
<organism evidence="9">
    <name type="scientific">marine metagenome</name>
    <dbReference type="NCBI Taxonomy" id="408172"/>
    <lineage>
        <taxon>unclassified sequences</taxon>
        <taxon>metagenomes</taxon>
        <taxon>ecological metagenomes</taxon>
    </lineage>
</organism>
<evidence type="ECO:0000256" key="8">
    <source>
        <dbReference type="ARBA" id="ARBA00022842"/>
    </source>
</evidence>
<keyword evidence="5" id="KW-0479">Metal-binding</keyword>
<evidence type="ECO:0000256" key="7">
    <source>
        <dbReference type="ARBA" id="ARBA00022840"/>
    </source>
</evidence>
<evidence type="ECO:0000256" key="6">
    <source>
        <dbReference type="ARBA" id="ARBA00022741"/>
    </source>
</evidence>
<evidence type="ECO:0000313" key="9">
    <source>
        <dbReference type="EMBL" id="SVB56700.1"/>
    </source>
</evidence>
<name>A0A382F156_9ZZZZ</name>
<dbReference type="Pfam" id="PF02696">
    <property type="entry name" value="SelO"/>
    <property type="match status" value="1"/>
</dbReference>
<dbReference type="GO" id="GO:0070733">
    <property type="term" value="F:AMPylase activity"/>
    <property type="evidence" value="ECO:0007669"/>
    <property type="project" value="TreeGrafter"/>
</dbReference>
<dbReference type="PANTHER" id="PTHR32057">
    <property type="entry name" value="PROTEIN ADENYLYLTRANSFERASE SELO, MITOCHONDRIAL"/>
    <property type="match status" value="1"/>
</dbReference>
<accession>A0A382F156</accession>
<proteinExistence type="inferred from homology"/>
<dbReference type="EMBL" id="UINC01047429">
    <property type="protein sequence ID" value="SVB56700.1"/>
    <property type="molecule type" value="Genomic_DNA"/>
</dbReference>
<dbReference type="HAMAP" id="MF_00692">
    <property type="entry name" value="SelO"/>
    <property type="match status" value="1"/>
</dbReference>
<evidence type="ECO:0000256" key="4">
    <source>
        <dbReference type="ARBA" id="ARBA00022695"/>
    </source>
</evidence>
<keyword evidence="3" id="KW-0808">Transferase</keyword>
<dbReference type="PANTHER" id="PTHR32057:SF14">
    <property type="entry name" value="PROTEIN ADENYLYLTRANSFERASE SELO, MITOCHONDRIAL"/>
    <property type="match status" value="1"/>
</dbReference>
<dbReference type="GO" id="GO:0005524">
    <property type="term" value="F:ATP binding"/>
    <property type="evidence" value="ECO:0007669"/>
    <property type="project" value="UniProtKB-KW"/>
</dbReference>
<evidence type="ECO:0000256" key="3">
    <source>
        <dbReference type="ARBA" id="ARBA00022679"/>
    </source>
</evidence>
<evidence type="ECO:0000256" key="2">
    <source>
        <dbReference type="ARBA" id="ARBA00009747"/>
    </source>
</evidence>
<keyword evidence="7" id="KW-0067">ATP-binding</keyword>
<dbReference type="GO" id="GO:0046872">
    <property type="term" value="F:metal ion binding"/>
    <property type="evidence" value="ECO:0007669"/>
    <property type="project" value="UniProtKB-KW"/>
</dbReference>
<dbReference type="InterPro" id="IPR003846">
    <property type="entry name" value="SelO"/>
</dbReference>
<evidence type="ECO:0000256" key="5">
    <source>
        <dbReference type="ARBA" id="ARBA00022723"/>
    </source>
</evidence>
<dbReference type="NCBIfam" id="NF000658">
    <property type="entry name" value="PRK00029.1"/>
    <property type="match status" value="1"/>
</dbReference>